<dbReference type="Proteomes" id="UP001187315">
    <property type="component" value="Unassembled WGS sequence"/>
</dbReference>
<evidence type="ECO:0000256" key="1">
    <source>
        <dbReference type="SAM" id="MobiDB-lite"/>
    </source>
</evidence>
<gene>
    <name evidence="2" type="ORF">Q7C36_012117</name>
</gene>
<accession>A0AA88SPT9</accession>
<name>A0AA88SPT9_TACVA</name>
<organism evidence="2 3">
    <name type="scientific">Tachysurus vachellii</name>
    <name type="common">Darkbarbel catfish</name>
    <name type="synonym">Pelteobagrus vachellii</name>
    <dbReference type="NCBI Taxonomy" id="175792"/>
    <lineage>
        <taxon>Eukaryota</taxon>
        <taxon>Metazoa</taxon>
        <taxon>Chordata</taxon>
        <taxon>Craniata</taxon>
        <taxon>Vertebrata</taxon>
        <taxon>Euteleostomi</taxon>
        <taxon>Actinopterygii</taxon>
        <taxon>Neopterygii</taxon>
        <taxon>Teleostei</taxon>
        <taxon>Ostariophysi</taxon>
        <taxon>Siluriformes</taxon>
        <taxon>Bagridae</taxon>
        <taxon>Tachysurus</taxon>
    </lineage>
</organism>
<comment type="caution">
    <text evidence="2">The sequence shown here is derived from an EMBL/GenBank/DDBJ whole genome shotgun (WGS) entry which is preliminary data.</text>
</comment>
<keyword evidence="3" id="KW-1185">Reference proteome</keyword>
<proteinExistence type="predicted"/>
<sequence>MGSEAGAPAVTESPLRAAPARVGGVYPGFVGPACPGAPEVPSDELDVPLSEGPAIYRFCPFRSPLNLSGKASRGLATAGAAYAVVGRGAAGGAAVRGPSPRQSLADSVAPRRALR</sequence>
<feature type="region of interest" description="Disordered" evidence="1">
    <location>
        <begin position="91"/>
        <end position="115"/>
    </location>
</feature>
<reference evidence="2" key="1">
    <citation type="submission" date="2023-08" db="EMBL/GenBank/DDBJ databases">
        <title>Pelteobagrus vachellii genome.</title>
        <authorList>
            <person name="Liu H."/>
        </authorList>
    </citation>
    <scope>NUCLEOTIDE SEQUENCE</scope>
    <source>
        <strain evidence="2">PRFRI_2022a</strain>
        <tissue evidence="2">Muscle</tissue>
    </source>
</reference>
<protein>
    <submittedName>
        <fullName evidence="2">Uncharacterized protein</fullName>
    </submittedName>
</protein>
<dbReference type="AlphaFoldDB" id="A0AA88SPT9"/>
<dbReference type="EMBL" id="JAVHJS010000011">
    <property type="protein sequence ID" value="KAK2843902.1"/>
    <property type="molecule type" value="Genomic_DNA"/>
</dbReference>
<evidence type="ECO:0000313" key="2">
    <source>
        <dbReference type="EMBL" id="KAK2843902.1"/>
    </source>
</evidence>
<evidence type="ECO:0000313" key="3">
    <source>
        <dbReference type="Proteomes" id="UP001187315"/>
    </source>
</evidence>